<keyword evidence="5 7" id="KW-0560">Oxidoreductase</keyword>
<dbReference type="GO" id="GO:0005737">
    <property type="term" value="C:cytoplasm"/>
    <property type="evidence" value="ECO:0007669"/>
    <property type="project" value="UniProtKB-SubCell"/>
</dbReference>
<feature type="domain" description="Aldehyde dehydrogenase" evidence="8">
    <location>
        <begin position="19"/>
        <end position="291"/>
    </location>
</feature>
<evidence type="ECO:0000256" key="4">
    <source>
        <dbReference type="ARBA" id="ARBA00022857"/>
    </source>
</evidence>
<dbReference type="GO" id="GO:0055129">
    <property type="term" value="P:L-proline biosynthetic process"/>
    <property type="evidence" value="ECO:0007669"/>
    <property type="project" value="UniProtKB-UniRule"/>
</dbReference>
<dbReference type="HAMAP" id="MF_00412">
    <property type="entry name" value="ProA"/>
    <property type="match status" value="1"/>
</dbReference>
<dbReference type="PIRSF" id="PIRSF000151">
    <property type="entry name" value="GPR"/>
    <property type="match status" value="1"/>
</dbReference>
<dbReference type="Proteomes" id="UP000278398">
    <property type="component" value="Unassembled WGS sequence"/>
</dbReference>
<name>A0A429YUW2_9HYPH</name>
<dbReference type="UniPathway" id="UPA00098">
    <property type="reaction ID" value="UER00360"/>
</dbReference>
<evidence type="ECO:0000256" key="7">
    <source>
        <dbReference type="HAMAP-Rule" id="MF_00412"/>
    </source>
</evidence>
<dbReference type="InterPro" id="IPR020593">
    <property type="entry name" value="G-glutamylP_reductase_CS"/>
</dbReference>
<comment type="function">
    <text evidence="7">Catalyzes the NADPH-dependent reduction of L-glutamate 5-phosphate into L-glutamate 5-semialdehyde and phosphate. The product spontaneously undergoes cyclization to form 1-pyrroline-5-carboxylate.</text>
</comment>
<keyword evidence="7" id="KW-0963">Cytoplasm</keyword>
<dbReference type="RefSeq" id="WP_126701088.1">
    <property type="nucleotide sequence ID" value="NZ_RWKW01000061.1"/>
</dbReference>
<evidence type="ECO:0000259" key="8">
    <source>
        <dbReference type="Pfam" id="PF00171"/>
    </source>
</evidence>
<evidence type="ECO:0000313" key="9">
    <source>
        <dbReference type="EMBL" id="RST85231.1"/>
    </source>
</evidence>
<comment type="catalytic activity">
    <reaction evidence="6 7">
        <text>L-glutamate 5-semialdehyde + phosphate + NADP(+) = L-glutamyl 5-phosphate + NADPH + H(+)</text>
        <dbReference type="Rhea" id="RHEA:19541"/>
        <dbReference type="ChEBI" id="CHEBI:15378"/>
        <dbReference type="ChEBI" id="CHEBI:43474"/>
        <dbReference type="ChEBI" id="CHEBI:57783"/>
        <dbReference type="ChEBI" id="CHEBI:58066"/>
        <dbReference type="ChEBI" id="CHEBI:58274"/>
        <dbReference type="ChEBI" id="CHEBI:58349"/>
        <dbReference type="EC" id="1.2.1.41"/>
    </reaction>
</comment>
<keyword evidence="4 7" id="KW-0521">NADP</keyword>
<keyword evidence="3 7" id="KW-0641">Proline biosynthesis</keyword>
<dbReference type="GO" id="GO:0004350">
    <property type="term" value="F:glutamate-5-semialdehyde dehydrogenase activity"/>
    <property type="evidence" value="ECO:0007669"/>
    <property type="project" value="UniProtKB-UniRule"/>
</dbReference>
<evidence type="ECO:0000256" key="3">
    <source>
        <dbReference type="ARBA" id="ARBA00022650"/>
    </source>
</evidence>
<dbReference type="PANTHER" id="PTHR11063">
    <property type="entry name" value="GLUTAMATE SEMIALDEHYDE DEHYDROGENASE"/>
    <property type="match status" value="1"/>
</dbReference>
<dbReference type="PANTHER" id="PTHR11063:SF8">
    <property type="entry name" value="DELTA-1-PYRROLINE-5-CARBOXYLATE SYNTHASE"/>
    <property type="match status" value="1"/>
</dbReference>
<dbReference type="Gene3D" id="3.40.309.10">
    <property type="entry name" value="Aldehyde Dehydrogenase, Chain A, domain 2"/>
    <property type="match status" value="1"/>
</dbReference>
<dbReference type="EMBL" id="RWKW01000061">
    <property type="protein sequence ID" value="RST85231.1"/>
    <property type="molecule type" value="Genomic_DNA"/>
</dbReference>
<evidence type="ECO:0000256" key="5">
    <source>
        <dbReference type="ARBA" id="ARBA00023002"/>
    </source>
</evidence>
<dbReference type="FunFam" id="3.40.309.10:FF:000006">
    <property type="entry name" value="Gamma-glutamyl phosphate reductase"/>
    <property type="match status" value="1"/>
</dbReference>
<keyword evidence="10" id="KW-1185">Reference proteome</keyword>
<dbReference type="InterPro" id="IPR012134">
    <property type="entry name" value="Glu-5-SA_DH"/>
</dbReference>
<evidence type="ECO:0000256" key="6">
    <source>
        <dbReference type="ARBA" id="ARBA00049024"/>
    </source>
</evidence>
<keyword evidence="2 7" id="KW-0028">Amino-acid biosynthesis</keyword>
<dbReference type="Gene3D" id="3.40.605.10">
    <property type="entry name" value="Aldehyde Dehydrogenase, Chain A, domain 1"/>
    <property type="match status" value="1"/>
</dbReference>
<comment type="pathway">
    <text evidence="1 7">Amino-acid biosynthesis; L-proline biosynthesis; L-glutamate 5-semialdehyde from L-glutamate: step 2/2.</text>
</comment>
<dbReference type="InterPro" id="IPR015590">
    <property type="entry name" value="Aldehyde_DH_dom"/>
</dbReference>
<dbReference type="InterPro" id="IPR000965">
    <property type="entry name" value="GPR_dom"/>
</dbReference>
<dbReference type="InterPro" id="IPR016162">
    <property type="entry name" value="Ald_DH_N"/>
</dbReference>
<gene>
    <name evidence="7" type="primary">proA</name>
    <name evidence="9" type="ORF">EJC49_16775</name>
</gene>
<reference evidence="9 10" key="1">
    <citation type="submission" date="2018-12" db="EMBL/GenBank/DDBJ databases">
        <title>Mesorhizobium carbonis sp. nov., isolated from coal mine water.</title>
        <authorList>
            <person name="Xin W."/>
            <person name="Xu Z."/>
            <person name="Xiang F."/>
            <person name="Zhang J."/>
            <person name="Xi L."/>
            <person name="Liu J."/>
        </authorList>
    </citation>
    <scope>NUCLEOTIDE SEQUENCE [LARGE SCALE GENOMIC DNA]</scope>
    <source>
        <strain evidence="9 10">B2.3</strain>
    </source>
</reference>
<sequence length="427" mass="44954">MLTKPETRTEIDDLMAAIGRKARAAARPLALAGTSTKNAALAAMAEAMLRQTQAILDANAIDMAAGAENGLAASFLDRLKLTPARIEAIAEGIRSIAALKDPIGETIAEWDRPNGLHIERVRTPLGIIGVIFESRPNVTADAGALCIKAGNAVILRGGSDSTNSSRAIHACMVEGLEAAGLPADAIQLVPVTDRAAVGEMLKGLSGNLDVIIPRGGRSLVERVQTEARVPVFAHLEGICHLYVDRSADLDMAVSIAVNAKMRRTGICGAAETLLVDRACADTHLVPILEALAAAGCEIRADAEVLGRYPQAKPATDADWSTEYLDAIISVKLVDGVSGAIDHIERWSSHHTEAIVADDASAVERFFTEIDSAILLHNASTQFADGGEFGMGAEIGIATGRMHARGPVGVEQLTSFKYRVRGAGQVRP</sequence>
<organism evidence="9 10">
    <name type="scientific">Aquibium carbonis</name>
    <dbReference type="NCBI Taxonomy" id="2495581"/>
    <lineage>
        <taxon>Bacteria</taxon>
        <taxon>Pseudomonadati</taxon>
        <taxon>Pseudomonadota</taxon>
        <taxon>Alphaproteobacteria</taxon>
        <taxon>Hyphomicrobiales</taxon>
        <taxon>Phyllobacteriaceae</taxon>
        <taxon>Aquibium</taxon>
    </lineage>
</organism>
<proteinExistence type="inferred from homology"/>
<dbReference type="OrthoDB" id="9809970at2"/>
<evidence type="ECO:0000313" key="10">
    <source>
        <dbReference type="Proteomes" id="UP000278398"/>
    </source>
</evidence>
<dbReference type="SUPFAM" id="SSF53720">
    <property type="entry name" value="ALDH-like"/>
    <property type="match status" value="1"/>
</dbReference>
<dbReference type="GO" id="GO:0050661">
    <property type="term" value="F:NADP binding"/>
    <property type="evidence" value="ECO:0007669"/>
    <property type="project" value="InterPro"/>
</dbReference>
<accession>A0A429YUW2</accession>
<dbReference type="NCBIfam" id="NF001221">
    <property type="entry name" value="PRK00197.1"/>
    <property type="match status" value="1"/>
</dbReference>
<comment type="subcellular location">
    <subcellularLocation>
        <location evidence="7">Cytoplasm</location>
    </subcellularLocation>
</comment>
<dbReference type="NCBIfam" id="TIGR00407">
    <property type="entry name" value="proA"/>
    <property type="match status" value="1"/>
</dbReference>
<dbReference type="AlphaFoldDB" id="A0A429YUW2"/>
<comment type="similarity">
    <text evidence="7">Belongs to the gamma-glutamyl phosphate reductase family.</text>
</comment>
<evidence type="ECO:0000256" key="1">
    <source>
        <dbReference type="ARBA" id="ARBA00004985"/>
    </source>
</evidence>
<dbReference type="InterPro" id="IPR016161">
    <property type="entry name" value="Ald_DH/histidinol_DH"/>
</dbReference>
<dbReference type="PROSITE" id="PS01223">
    <property type="entry name" value="PROA"/>
    <property type="match status" value="1"/>
</dbReference>
<comment type="caution">
    <text evidence="9">The sequence shown here is derived from an EMBL/GenBank/DDBJ whole genome shotgun (WGS) entry which is preliminary data.</text>
</comment>
<dbReference type="EC" id="1.2.1.41" evidence="7"/>
<evidence type="ECO:0000256" key="2">
    <source>
        <dbReference type="ARBA" id="ARBA00022605"/>
    </source>
</evidence>
<dbReference type="CDD" id="cd07079">
    <property type="entry name" value="ALDH_F18-19_ProA-GPR"/>
    <property type="match status" value="1"/>
</dbReference>
<protein>
    <recommendedName>
        <fullName evidence="7">Gamma-glutamyl phosphate reductase</fullName>
        <shortName evidence="7">GPR</shortName>
        <ecNumber evidence="7">1.2.1.41</ecNumber>
    </recommendedName>
    <alternativeName>
        <fullName evidence="7">Glutamate-5-semialdehyde dehydrogenase</fullName>
    </alternativeName>
    <alternativeName>
        <fullName evidence="7">Glutamyl-gamma-semialdehyde dehydrogenase</fullName>
        <shortName evidence="7">GSA dehydrogenase</shortName>
    </alternativeName>
</protein>
<dbReference type="Pfam" id="PF00171">
    <property type="entry name" value="Aldedh"/>
    <property type="match status" value="1"/>
</dbReference>
<dbReference type="InterPro" id="IPR016163">
    <property type="entry name" value="Ald_DH_C"/>
</dbReference>